<accession>A0ABT3CEI2</accession>
<evidence type="ECO:0000256" key="1">
    <source>
        <dbReference type="ARBA" id="ARBA00022723"/>
    </source>
</evidence>
<dbReference type="Pfam" id="PF00596">
    <property type="entry name" value="Aldolase_II"/>
    <property type="match status" value="1"/>
</dbReference>
<dbReference type="PANTHER" id="PTHR22789:SF0">
    <property type="entry name" value="3-OXO-TETRONATE 4-PHOSPHATE DECARBOXYLASE-RELATED"/>
    <property type="match status" value="1"/>
</dbReference>
<dbReference type="SMART" id="SM01007">
    <property type="entry name" value="Aldolase_II"/>
    <property type="match status" value="1"/>
</dbReference>
<reference evidence="4 5" key="1">
    <citation type="journal article" date="2022" name="BMC Genomics">
        <title>Comparative genome analysis of mycobacteria focusing on tRNA and non-coding RNA.</title>
        <authorList>
            <person name="Behra P.R.K."/>
            <person name="Pettersson B.M.F."/>
            <person name="Ramesh M."/>
            <person name="Das S."/>
            <person name="Dasgupta S."/>
            <person name="Kirsebom L.A."/>
        </authorList>
    </citation>
    <scope>NUCLEOTIDE SEQUENCE [LARGE SCALE GENOMIC DNA]</scope>
    <source>
        <strain evidence="4 5">DSM 44078</strain>
    </source>
</reference>
<protein>
    <submittedName>
        <fullName evidence="4">Class II aldolase/adducin family protein</fullName>
    </submittedName>
</protein>
<comment type="caution">
    <text evidence="4">The sequence shown here is derived from an EMBL/GenBank/DDBJ whole genome shotgun (WGS) entry which is preliminary data.</text>
</comment>
<sequence length="218" mass="23354">MPDSGAALDEAREEVVRVAKRMTTDRLVVGTSGNVSIRVGDLVCATPSGVDYATMTAEDIPVVRLDGTVVTGDLTPTTELPMHLRCYRDFDAAAVVHTHSVAATALSLLRDAVPLVHYQTAMFGGQVRVAPYCTYGTGELADAMATALEGRSACILANHGTIAFSNSLSHAYDKVSQLEWLCDVWLRASSVGVPKEITPDQLAVVVEKFGTYGQPKRR</sequence>
<dbReference type="EMBL" id="JACKTY010000031">
    <property type="protein sequence ID" value="MCV7227889.1"/>
    <property type="molecule type" value="Genomic_DNA"/>
</dbReference>
<evidence type="ECO:0000313" key="4">
    <source>
        <dbReference type="EMBL" id="MCV7227889.1"/>
    </source>
</evidence>
<organism evidence="4 5">
    <name type="scientific">Mycolicibacterium komossense</name>
    <dbReference type="NCBI Taxonomy" id="1779"/>
    <lineage>
        <taxon>Bacteria</taxon>
        <taxon>Bacillati</taxon>
        <taxon>Actinomycetota</taxon>
        <taxon>Actinomycetes</taxon>
        <taxon>Mycobacteriales</taxon>
        <taxon>Mycobacteriaceae</taxon>
        <taxon>Mycolicibacterium</taxon>
    </lineage>
</organism>
<dbReference type="InterPro" id="IPR050197">
    <property type="entry name" value="Aldolase_class_II_sugar_metab"/>
</dbReference>
<name>A0ABT3CEI2_9MYCO</name>
<evidence type="ECO:0000259" key="3">
    <source>
        <dbReference type="SMART" id="SM01007"/>
    </source>
</evidence>
<keyword evidence="2" id="KW-0456">Lyase</keyword>
<gene>
    <name evidence="4" type="ORF">H7J73_17875</name>
</gene>
<dbReference type="SUPFAM" id="SSF53639">
    <property type="entry name" value="AraD/HMP-PK domain-like"/>
    <property type="match status" value="1"/>
</dbReference>
<proteinExistence type="predicted"/>
<dbReference type="InterPro" id="IPR036409">
    <property type="entry name" value="Aldolase_II/adducin_N_sf"/>
</dbReference>
<evidence type="ECO:0000313" key="5">
    <source>
        <dbReference type="Proteomes" id="UP001526201"/>
    </source>
</evidence>
<dbReference type="Proteomes" id="UP001526201">
    <property type="component" value="Unassembled WGS sequence"/>
</dbReference>
<evidence type="ECO:0000256" key="2">
    <source>
        <dbReference type="ARBA" id="ARBA00023239"/>
    </source>
</evidence>
<dbReference type="Gene3D" id="3.40.225.10">
    <property type="entry name" value="Class II aldolase/adducin N-terminal domain"/>
    <property type="match status" value="1"/>
</dbReference>
<dbReference type="InterPro" id="IPR001303">
    <property type="entry name" value="Aldolase_II/adducin_N"/>
</dbReference>
<dbReference type="PANTHER" id="PTHR22789">
    <property type="entry name" value="FUCULOSE PHOSPHATE ALDOLASE"/>
    <property type="match status" value="1"/>
</dbReference>
<feature type="domain" description="Class II aldolase/adducin N-terminal" evidence="3">
    <location>
        <begin position="13"/>
        <end position="186"/>
    </location>
</feature>
<dbReference type="RefSeq" id="WP_264068924.1">
    <property type="nucleotide sequence ID" value="NZ_JACKTY010000031.1"/>
</dbReference>
<keyword evidence="5" id="KW-1185">Reference proteome</keyword>
<keyword evidence="1" id="KW-0479">Metal-binding</keyword>